<protein>
    <recommendedName>
        <fullName evidence="7">Mediator of RNA polymerase II transcription subunit 1</fullName>
    </recommendedName>
    <alternativeName>
        <fullName evidence="7">Mediator complex subunit 1</fullName>
    </alternativeName>
</protein>
<accession>H2AYU2</accession>
<keyword evidence="6 7" id="KW-0539">Nucleus</keyword>
<keyword evidence="5 7" id="KW-0804">Transcription</keyword>
<organism evidence="10 11">
    <name type="scientific">Kazachstania africana (strain ATCC 22294 / BCRC 22015 / CBS 2517 / CECT 1963 / NBRC 1671 / NRRL Y-8276)</name>
    <name type="common">Yeast</name>
    <name type="synonym">Kluyveromyces africanus</name>
    <dbReference type="NCBI Taxonomy" id="1071382"/>
    <lineage>
        <taxon>Eukaryota</taxon>
        <taxon>Fungi</taxon>
        <taxon>Dikarya</taxon>
        <taxon>Ascomycota</taxon>
        <taxon>Saccharomycotina</taxon>
        <taxon>Saccharomycetes</taxon>
        <taxon>Saccharomycetales</taxon>
        <taxon>Saccharomycetaceae</taxon>
        <taxon>Kazachstania</taxon>
    </lineage>
</organism>
<keyword evidence="11" id="KW-1185">Reference proteome</keyword>
<evidence type="ECO:0000256" key="5">
    <source>
        <dbReference type="ARBA" id="ARBA00023163"/>
    </source>
</evidence>
<feature type="compositionally biased region" description="Polar residues" evidence="8">
    <location>
        <begin position="138"/>
        <end position="148"/>
    </location>
</feature>
<evidence type="ECO:0000256" key="7">
    <source>
        <dbReference type="RuleBase" id="RU364059"/>
    </source>
</evidence>
<feature type="region of interest" description="Disordered" evidence="8">
    <location>
        <begin position="138"/>
        <end position="159"/>
    </location>
</feature>
<dbReference type="HOGENOM" id="CLU_021764_0_0_1"/>
<evidence type="ECO:0000259" key="9">
    <source>
        <dbReference type="Pfam" id="PF10744"/>
    </source>
</evidence>
<keyword evidence="3 7" id="KW-0805">Transcription regulation</keyword>
<dbReference type="GeneID" id="13883410"/>
<dbReference type="OrthoDB" id="5310959at2759"/>
<proteinExistence type="inferred from homology"/>
<keyword evidence="4 7" id="KW-0010">Activator</keyword>
<dbReference type="FunCoup" id="H2AYU2">
    <property type="interactions" value="235"/>
</dbReference>
<dbReference type="RefSeq" id="XP_003958633.1">
    <property type="nucleotide sequence ID" value="XM_003958584.1"/>
</dbReference>
<reference evidence="10 11" key="1">
    <citation type="journal article" date="2011" name="Proc. Natl. Acad. Sci. U.S.A.">
        <title>Evolutionary erosion of yeast sex chromosomes by mating-type switching accidents.</title>
        <authorList>
            <person name="Gordon J.L."/>
            <person name="Armisen D."/>
            <person name="Proux-Wera E."/>
            <person name="Oheigeartaigh S.S."/>
            <person name="Byrne K.P."/>
            <person name="Wolfe K.H."/>
        </authorList>
    </citation>
    <scope>NUCLEOTIDE SEQUENCE [LARGE SCALE GENOMIC DNA]</scope>
    <source>
        <strain evidence="11">ATCC 22294 / BCRC 22015 / CBS 2517 / CECT 1963 / NBRC 1671 / NRRL Y-8276</strain>
    </source>
</reference>
<dbReference type="KEGG" id="kaf:KAFR_0H00880"/>
<gene>
    <name evidence="10" type="primary">KAFR0H00880</name>
    <name evidence="10" type="ORF">KAFR_0H00880</name>
</gene>
<evidence type="ECO:0000256" key="2">
    <source>
        <dbReference type="ARBA" id="ARBA00006210"/>
    </source>
</evidence>
<evidence type="ECO:0000256" key="6">
    <source>
        <dbReference type="ARBA" id="ARBA00023242"/>
    </source>
</evidence>
<comment type="similarity">
    <text evidence="2 7">Belongs to the Mediator complex subunit 1 family.</text>
</comment>
<name>H2AYU2_KAZAF</name>
<dbReference type="STRING" id="1071382.H2AYU2"/>
<dbReference type="AlphaFoldDB" id="H2AYU2"/>
<dbReference type="PANTHER" id="PTHR35041:SF4">
    <property type="entry name" value="MEDIATOR OF RNA POLYMERASE II TRANSCRIPTION SUBUNIT 1"/>
    <property type="match status" value="1"/>
</dbReference>
<sequence length="503" mass="57613">MAVDSYVQTLGEIVELFKEYKPGSITLDNITKLCQTLGLESFTEEIDSEVSRLSTASKIIVIDIDFNNNEERVKDVKLVLASSFDDFDYFNARNNEASKNILYNSLTQYPDLKEFHHNLQFLCLLDAFSRTEIDATHSNSNNTSGHLETSTSSSNNTNTNTASGTIDLFRYFTELSGCIKQYFEDSSLNLNIATNLNNRFGIYILDSDNETILAKIGFEKALDPKQRLYEYVYSKETKCWINGSPKNYTTGVKLVMELNEHNKSKVGDSVDSFFPKDYIPSEVILAFEKVPEESDFDQASISTLLSKHELNYRIKTINDFTATLIKIKKFDISNSNIELLHEILRWIIWVKYVFKPLIKIINSFNEFPNEAIPNINSSFGRRRRSSTLNKRPSITEATMLKEQGLQQYNLHEIIAEPAIQEESAPDSSFISNSDDILMSDAAELDFGPIIENRTTAKEENEDLLQLVLSEDHILLDNKLSCSLYDDFEKWNSFIEDFQKYVKK</sequence>
<dbReference type="GO" id="GO:0032968">
    <property type="term" value="P:positive regulation of transcription elongation by RNA polymerase II"/>
    <property type="evidence" value="ECO:0007669"/>
    <property type="project" value="EnsemblFungi"/>
</dbReference>
<evidence type="ECO:0000256" key="8">
    <source>
        <dbReference type="SAM" id="MobiDB-lite"/>
    </source>
</evidence>
<comment type="function">
    <text evidence="7">Component of the Mediator complex, a coactivator involved in the regulated transcription of nearly all RNA polymerase II-dependent genes. Mediator functions as a bridge to convey information from gene-specific regulatory proteins to the basal RNA polymerase II transcription machinery. Mediator is recruited to promoters by direct interactions with regulatory proteins and serves as a scaffold for the assembly of a functional preinitiation complex with RNA polymerase II and the general transcription factors.</text>
</comment>
<dbReference type="GO" id="GO:0070847">
    <property type="term" value="C:core mediator complex"/>
    <property type="evidence" value="ECO:0007669"/>
    <property type="project" value="EnsemblFungi"/>
</dbReference>
<evidence type="ECO:0000256" key="1">
    <source>
        <dbReference type="ARBA" id="ARBA00004123"/>
    </source>
</evidence>
<dbReference type="GO" id="GO:0000122">
    <property type="term" value="P:negative regulation of transcription by RNA polymerase II"/>
    <property type="evidence" value="ECO:0007669"/>
    <property type="project" value="EnsemblFungi"/>
</dbReference>
<dbReference type="eggNOG" id="ENOG502QW0Y">
    <property type="taxonomic scope" value="Eukaryota"/>
</dbReference>
<evidence type="ECO:0000256" key="4">
    <source>
        <dbReference type="ARBA" id="ARBA00023159"/>
    </source>
</evidence>
<evidence type="ECO:0000313" key="11">
    <source>
        <dbReference type="Proteomes" id="UP000005220"/>
    </source>
</evidence>
<evidence type="ECO:0000256" key="3">
    <source>
        <dbReference type="ARBA" id="ARBA00023015"/>
    </source>
</evidence>
<dbReference type="GO" id="GO:0016592">
    <property type="term" value="C:mediator complex"/>
    <property type="evidence" value="ECO:0007669"/>
    <property type="project" value="InterPro"/>
</dbReference>
<comment type="subcellular location">
    <subcellularLocation>
        <location evidence="1 7">Nucleus</location>
    </subcellularLocation>
</comment>
<feature type="compositionally biased region" description="Low complexity" evidence="8">
    <location>
        <begin position="149"/>
        <end position="159"/>
    </location>
</feature>
<dbReference type="PANTHER" id="PTHR35041">
    <property type="entry name" value="MEDIATOR OF RNA POLYMERASE II TRANSCRIPTION SUBUNIT 1"/>
    <property type="match status" value="1"/>
</dbReference>
<dbReference type="InParanoid" id="H2AYU2"/>
<feature type="domain" description="Mediator complex subunit Med1" evidence="9">
    <location>
        <begin position="12"/>
        <end position="135"/>
    </location>
</feature>
<evidence type="ECO:0000313" key="10">
    <source>
        <dbReference type="EMBL" id="CCF59498.1"/>
    </source>
</evidence>
<dbReference type="Proteomes" id="UP000005220">
    <property type="component" value="Chromosome 8"/>
</dbReference>
<dbReference type="GO" id="GO:0051123">
    <property type="term" value="P:RNA polymerase II preinitiation complex assembly"/>
    <property type="evidence" value="ECO:0007669"/>
    <property type="project" value="EnsemblFungi"/>
</dbReference>
<dbReference type="InterPro" id="IPR019680">
    <property type="entry name" value="Mediator_Med1"/>
</dbReference>
<dbReference type="GO" id="GO:0060261">
    <property type="term" value="P:positive regulation of transcription initiation by RNA polymerase II"/>
    <property type="evidence" value="ECO:0007669"/>
    <property type="project" value="EnsemblFungi"/>
</dbReference>
<dbReference type="EMBL" id="HE650828">
    <property type="protein sequence ID" value="CCF59498.1"/>
    <property type="molecule type" value="Genomic_DNA"/>
</dbReference>
<dbReference type="GO" id="GO:0003712">
    <property type="term" value="F:transcription coregulator activity"/>
    <property type="evidence" value="ECO:0007669"/>
    <property type="project" value="InterPro"/>
</dbReference>
<dbReference type="Pfam" id="PF10744">
    <property type="entry name" value="Med1"/>
    <property type="match status" value="1"/>
</dbReference>